<feature type="compositionally biased region" description="Acidic residues" evidence="1">
    <location>
        <begin position="621"/>
        <end position="691"/>
    </location>
</feature>
<dbReference type="AlphaFoldDB" id="M0P612"/>
<feature type="compositionally biased region" description="Low complexity" evidence="1">
    <location>
        <begin position="58"/>
        <end position="76"/>
    </location>
</feature>
<gene>
    <name evidence="3" type="ORF">C461_14318</name>
</gene>
<dbReference type="Pfam" id="PF23379">
    <property type="entry name" value="DUF7096"/>
    <property type="match status" value="1"/>
</dbReference>
<feature type="compositionally biased region" description="Acidic residues" evidence="1">
    <location>
        <begin position="337"/>
        <end position="355"/>
    </location>
</feature>
<evidence type="ECO:0000313" key="3">
    <source>
        <dbReference type="EMBL" id="EMA65278.1"/>
    </source>
</evidence>
<comment type="caution">
    <text evidence="3">The sequence shown here is derived from an EMBL/GenBank/DDBJ whole genome shotgun (WGS) entry which is preliminary data.</text>
</comment>
<accession>M0P612</accession>
<evidence type="ECO:0000259" key="2">
    <source>
        <dbReference type="Pfam" id="PF23379"/>
    </source>
</evidence>
<proteinExistence type="predicted"/>
<dbReference type="RefSeq" id="WP_008002384.1">
    <property type="nucleotide sequence ID" value="NZ_AOJI01000033.1"/>
</dbReference>
<organism evidence="3 4">
    <name type="scientific">Halorubrum aidingense JCM 13560</name>
    <dbReference type="NCBI Taxonomy" id="1230454"/>
    <lineage>
        <taxon>Archaea</taxon>
        <taxon>Methanobacteriati</taxon>
        <taxon>Methanobacteriota</taxon>
        <taxon>Stenosarchaea group</taxon>
        <taxon>Halobacteria</taxon>
        <taxon>Halobacteriales</taxon>
        <taxon>Haloferacaceae</taxon>
        <taxon>Halorubrum</taxon>
    </lineage>
</organism>
<protein>
    <recommendedName>
        <fullName evidence="2">DUF7096 domain-containing protein</fullName>
    </recommendedName>
</protein>
<feature type="compositionally biased region" description="Polar residues" evidence="1">
    <location>
        <begin position="77"/>
        <end position="86"/>
    </location>
</feature>
<dbReference type="InterPro" id="IPR055522">
    <property type="entry name" value="DUF7096"/>
</dbReference>
<dbReference type="Proteomes" id="UP000011575">
    <property type="component" value="Unassembled WGS sequence"/>
</dbReference>
<feature type="compositionally biased region" description="Acidic residues" evidence="1">
    <location>
        <begin position="531"/>
        <end position="568"/>
    </location>
</feature>
<name>M0P612_9EURY</name>
<dbReference type="EMBL" id="AOJI01000033">
    <property type="protein sequence ID" value="EMA65278.1"/>
    <property type="molecule type" value="Genomic_DNA"/>
</dbReference>
<feature type="region of interest" description="Disordered" evidence="1">
    <location>
        <begin position="337"/>
        <end position="369"/>
    </location>
</feature>
<feature type="region of interest" description="Disordered" evidence="1">
    <location>
        <begin position="410"/>
        <end position="442"/>
    </location>
</feature>
<sequence length="691" mass="72628">MQGTRLLTVLVALGLVVGSVPGGALASAVGNGDATNIDSPDAAIEGIDTTTAAAQTEDGNTTDGDATNATGGDANASETDANTSRATVGQQLATVIAVTDDEVSSDVESSSLDAALENATESERASILTERSSTLRERADDIVTEQRAARVAYEDGNITRGEFAQRLAVLAGEARTVDRGFERVDAHAADVSELELRAAEYDRSANEAARQRLNRVTGTGASALLAQYTGERAGEFSLEVDGGVSIEVENDDGERSREFERDQPGNGSFDVTQSEALATAVTQLSTDADGEWSLRSVDRDGDDGYYEFEFTFFGPETTGEAEVSVDGQTGEVFEFEEEIEPRERDDEDGDDDDETPLSISIVDGTTEPGETVTLRVTAAGEPVEGAAVELDDQDVGTTDADGRITVTLPDADEVDIEAEDGEREGELEISLGTDDGDDGDDEADAELRERLSVDGTAENGTVTVSVAYDGAGVDGVSVFVDGDRVGTTGADGSLSFDAPDVDDELEVTLVKGAFEAELEFEVGADGTLVLDDIDVDERDADDDRDDDRDDDDGSEDDDRDDADRDSDELSVAIVSGDPAPGATVTVEVTNADGEPVEGASVEIEGESVGTTDADGQIEVSLPDDDEAEIEVEDGDREGELELEFETDSDEDGDDADDDGDDADDDGDDADDDGDDDDEDDDDDDDDAEDDE</sequence>
<feature type="domain" description="DUF7096" evidence="2">
    <location>
        <begin position="6"/>
        <end position="210"/>
    </location>
</feature>
<evidence type="ECO:0000256" key="1">
    <source>
        <dbReference type="SAM" id="MobiDB-lite"/>
    </source>
</evidence>
<feature type="region of interest" description="Disordered" evidence="1">
    <location>
        <begin position="52"/>
        <end position="86"/>
    </location>
</feature>
<feature type="compositionally biased region" description="Basic and acidic residues" evidence="1">
    <location>
        <begin position="253"/>
        <end position="263"/>
    </location>
</feature>
<feature type="region of interest" description="Disordered" evidence="1">
    <location>
        <begin position="243"/>
        <end position="271"/>
    </location>
</feature>
<dbReference type="OrthoDB" id="206411at2157"/>
<keyword evidence="4" id="KW-1185">Reference proteome</keyword>
<feature type="region of interest" description="Disordered" evidence="1">
    <location>
        <begin position="525"/>
        <end position="691"/>
    </location>
</feature>
<feature type="compositionally biased region" description="Acidic residues" evidence="1">
    <location>
        <begin position="410"/>
        <end position="427"/>
    </location>
</feature>
<reference evidence="3 4" key="1">
    <citation type="journal article" date="2014" name="PLoS Genet.">
        <title>Phylogenetically driven sequencing of extremely halophilic archaea reveals strategies for static and dynamic osmo-response.</title>
        <authorList>
            <person name="Becker E.A."/>
            <person name="Seitzer P.M."/>
            <person name="Tritt A."/>
            <person name="Larsen D."/>
            <person name="Krusor M."/>
            <person name="Yao A.I."/>
            <person name="Wu D."/>
            <person name="Madern D."/>
            <person name="Eisen J.A."/>
            <person name="Darling A.E."/>
            <person name="Facciotti M.T."/>
        </authorList>
    </citation>
    <scope>NUCLEOTIDE SEQUENCE [LARGE SCALE GENOMIC DNA]</scope>
    <source>
        <strain evidence="3 4">JCM 13560</strain>
    </source>
</reference>
<evidence type="ECO:0000313" key="4">
    <source>
        <dbReference type="Proteomes" id="UP000011575"/>
    </source>
</evidence>
<dbReference type="PATRIC" id="fig|1230454.4.peg.2879"/>
<dbReference type="STRING" id="1230454.C461_14318"/>